<evidence type="ECO:0000256" key="2">
    <source>
        <dbReference type="ARBA" id="ARBA00023130"/>
    </source>
</evidence>
<dbReference type="InterPro" id="IPR036179">
    <property type="entry name" value="Ig-like_dom_sf"/>
</dbReference>
<feature type="domain" description="Ig-like" evidence="4">
    <location>
        <begin position="169"/>
        <end position="253"/>
    </location>
</feature>
<dbReference type="SMART" id="SM00409">
    <property type="entry name" value="IG"/>
    <property type="match status" value="3"/>
</dbReference>
<proteinExistence type="predicted"/>
<dbReference type="PROSITE" id="PS50835">
    <property type="entry name" value="IG_LIKE"/>
    <property type="match status" value="2"/>
</dbReference>
<feature type="non-terminal residue" evidence="5">
    <location>
        <position position="674"/>
    </location>
</feature>
<dbReference type="InterPro" id="IPR003599">
    <property type="entry name" value="Ig_sub"/>
</dbReference>
<evidence type="ECO:0000256" key="3">
    <source>
        <dbReference type="ARBA" id="ARBA00043265"/>
    </source>
</evidence>
<keyword evidence="3" id="KW-1280">Immunoglobulin</keyword>
<name>A0AAW0HET7_MYOGA</name>
<gene>
    <name evidence="5" type="ORF">U0070_006408</name>
</gene>
<evidence type="ECO:0000313" key="6">
    <source>
        <dbReference type="Proteomes" id="UP001488838"/>
    </source>
</evidence>
<dbReference type="Gene3D" id="2.60.40.10">
    <property type="entry name" value="Immunoglobulins"/>
    <property type="match status" value="4"/>
</dbReference>
<evidence type="ECO:0000313" key="5">
    <source>
        <dbReference type="EMBL" id="KAK7801073.1"/>
    </source>
</evidence>
<dbReference type="SMART" id="SM00406">
    <property type="entry name" value="IGv"/>
    <property type="match status" value="3"/>
</dbReference>
<dbReference type="Pfam" id="PF07686">
    <property type="entry name" value="V-set"/>
    <property type="match status" value="3"/>
</dbReference>
<dbReference type="GO" id="GO:0002250">
    <property type="term" value="P:adaptive immune response"/>
    <property type="evidence" value="ECO:0007669"/>
    <property type="project" value="UniProtKB-KW"/>
</dbReference>
<accession>A0AAW0HET7</accession>
<dbReference type="PANTHER" id="PTHR23266">
    <property type="entry name" value="IMMUNOGLOBULIN HEAVY CHAIN"/>
    <property type="match status" value="1"/>
</dbReference>
<dbReference type="InterPro" id="IPR007110">
    <property type="entry name" value="Ig-like_dom"/>
</dbReference>
<dbReference type="Proteomes" id="UP001488838">
    <property type="component" value="Unassembled WGS sequence"/>
</dbReference>
<dbReference type="FunFam" id="2.60.40.10:FF:001259">
    <property type="entry name" value="Immunoglobulin heavy variable 13-2"/>
    <property type="match status" value="1"/>
</dbReference>
<organism evidence="5 6">
    <name type="scientific">Myodes glareolus</name>
    <name type="common">Bank vole</name>
    <name type="synonym">Clethrionomys glareolus</name>
    <dbReference type="NCBI Taxonomy" id="447135"/>
    <lineage>
        <taxon>Eukaryota</taxon>
        <taxon>Metazoa</taxon>
        <taxon>Chordata</taxon>
        <taxon>Craniata</taxon>
        <taxon>Vertebrata</taxon>
        <taxon>Euteleostomi</taxon>
        <taxon>Mammalia</taxon>
        <taxon>Eutheria</taxon>
        <taxon>Euarchontoglires</taxon>
        <taxon>Glires</taxon>
        <taxon>Rodentia</taxon>
        <taxon>Myomorpha</taxon>
        <taxon>Muroidea</taxon>
        <taxon>Cricetidae</taxon>
        <taxon>Arvicolinae</taxon>
        <taxon>Myodes</taxon>
    </lineage>
</organism>
<dbReference type="GO" id="GO:0005576">
    <property type="term" value="C:extracellular region"/>
    <property type="evidence" value="ECO:0007669"/>
    <property type="project" value="UniProtKB-ARBA"/>
</dbReference>
<feature type="non-terminal residue" evidence="5">
    <location>
        <position position="1"/>
    </location>
</feature>
<evidence type="ECO:0000256" key="1">
    <source>
        <dbReference type="ARBA" id="ARBA00022859"/>
    </source>
</evidence>
<evidence type="ECO:0000259" key="4">
    <source>
        <dbReference type="PROSITE" id="PS50835"/>
    </source>
</evidence>
<dbReference type="EMBL" id="JBBHLL010000523">
    <property type="protein sequence ID" value="KAK7801073.1"/>
    <property type="molecule type" value="Genomic_DNA"/>
</dbReference>
<dbReference type="CDD" id="cd04981">
    <property type="entry name" value="IgV_H"/>
    <property type="match status" value="2"/>
</dbReference>
<dbReference type="SUPFAM" id="SSF48726">
    <property type="entry name" value="Immunoglobulin"/>
    <property type="match status" value="4"/>
</dbReference>
<sequence>ELPRMQSNPSAVAKITGLDERPHLFLTKSSSSHGCPGTAPLPGALSKLKGIQACHLWDVCIMMIVSVPRFPVPGTAEGSWCKVVLPPFRKVSEVDVKESGVNYSSALSVVGDMKSGRLMCELEKCLQRSHVGCGLHGQCEDQLPWLLLKWMNRNSLCEVQLLESGGGLVQPGKSMKLSCAASGFSFGSYDMSWVRQAPGKGLEWVAYISSGSVSTYYTDAVKGRFTISRDNAKNTLYLEMSSVKSEDTAIYYCARDTPLSRLEKSGSPQNRKYRCEVVEKEQVYRSSSLDFYSKQFMQVTISKETSKFQDSFKLNSLKTEEIIIYYSTRDTVMELLGLARTSLNAQQPPAQTKRPGLADRPHLLLTRVSEFVVFTGVQCEVQLLESGGGLMQPGKSLKLSCAVSGFTFSNYWMSWVRQAPGKGLEWVASINYDGGSIYYTDAVKGRFTISRDNAKNTLYLEMSSLRSEDTAMYYCATDTVSVQCEVQLLESGGGLVQPGKSLKLSCAASGFYFSGYWMSWVRQDPGKRLEWVANINEGGGSTIYTDAVKGRFTISRDNAKNTLYLEMNSLKSEDTAISPIINHHQQDISKSQIFLKLNSVQCEVPLLEPEGDLVQPWKSLKLSYADSRFTFSQAPVMGLECLAFINGHTSSIYYVDAMKGQFTLFRDNFQITLY</sequence>
<reference evidence="5 6" key="1">
    <citation type="journal article" date="2023" name="bioRxiv">
        <title>Conserved and derived expression patterns and positive selection on dental genes reveal complex evolutionary context of ever-growing rodent molars.</title>
        <authorList>
            <person name="Calamari Z.T."/>
            <person name="Song A."/>
            <person name="Cohen E."/>
            <person name="Akter M."/>
            <person name="Roy R.D."/>
            <person name="Hallikas O."/>
            <person name="Christensen M.M."/>
            <person name="Li P."/>
            <person name="Marangoni P."/>
            <person name="Jernvall J."/>
            <person name="Klein O.D."/>
        </authorList>
    </citation>
    <scope>NUCLEOTIDE SEQUENCE [LARGE SCALE GENOMIC DNA]</scope>
    <source>
        <strain evidence="5">V071</strain>
    </source>
</reference>
<keyword evidence="2" id="KW-1064">Adaptive immunity</keyword>
<dbReference type="GO" id="GO:0019814">
    <property type="term" value="C:immunoglobulin complex"/>
    <property type="evidence" value="ECO:0007669"/>
    <property type="project" value="UniProtKB-KW"/>
</dbReference>
<comment type="caution">
    <text evidence="5">The sequence shown here is derived from an EMBL/GenBank/DDBJ whole genome shotgun (WGS) entry which is preliminary data.</text>
</comment>
<dbReference type="FunFam" id="2.60.40.10:FF:001423">
    <property type="entry name" value="Ig heavy chain V region 5-84"/>
    <property type="match status" value="2"/>
</dbReference>
<protein>
    <recommendedName>
        <fullName evidence="4">Ig-like domain-containing protein</fullName>
    </recommendedName>
</protein>
<keyword evidence="6" id="KW-1185">Reference proteome</keyword>
<dbReference type="AlphaFoldDB" id="A0AAW0HET7"/>
<feature type="domain" description="Ig-like" evidence="4">
    <location>
        <begin position="361"/>
        <end position="487"/>
    </location>
</feature>
<dbReference type="InterPro" id="IPR050199">
    <property type="entry name" value="IgHV"/>
</dbReference>
<keyword evidence="1" id="KW-0391">Immunity</keyword>
<dbReference type="InterPro" id="IPR013106">
    <property type="entry name" value="Ig_V-set"/>
</dbReference>
<dbReference type="InterPro" id="IPR013783">
    <property type="entry name" value="Ig-like_fold"/>
</dbReference>